<dbReference type="Pfam" id="PF13411">
    <property type="entry name" value="MerR_1"/>
    <property type="match status" value="1"/>
</dbReference>
<dbReference type="GO" id="GO:0006355">
    <property type="term" value="P:regulation of DNA-templated transcription"/>
    <property type="evidence" value="ECO:0007669"/>
    <property type="project" value="InterPro"/>
</dbReference>
<dbReference type="Proteomes" id="UP000449209">
    <property type="component" value="Unassembled WGS sequence"/>
</dbReference>
<evidence type="ECO:0000313" key="3">
    <source>
        <dbReference type="Proteomes" id="UP000449209"/>
    </source>
</evidence>
<comment type="caution">
    <text evidence="2">The sequence shown here is derived from an EMBL/GenBank/DDBJ whole genome shotgun (WGS) entry which is preliminary data.</text>
</comment>
<organism evidence="2 3">
    <name type="scientific">Furfurilactobacillus milii</name>
    <dbReference type="NCBI Taxonomy" id="2888272"/>
    <lineage>
        <taxon>Bacteria</taxon>
        <taxon>Bacillati</taxon>
        <taxon>Bacillota</taxon>
        <taxon>Bacilli</taxon>
        <taxon>Lactobacillales</taxon>
        <taxon>Lactobacillaceae</taxon>
        <taxon>Furfurilactobacillus</taxon>
    </lineage>
</organism>
<feature type="domain" description="HTH merR-type" evidence="1">
    <location>
        <begin position="36"/>
        <end position="105"/>
    </location>
</feature>
<evidence type="ECO:0000259" key="1">
    <source>
        <dbReference type="PROSITE" id="PS50937"/>
    </source>
</evidence>
<accession>A0A6N9I6K2</accession>
<sequence>MITVSRNKRFNYMERTPQTEGSPEWLRNIINSDDILIGIGDLSRATDVSTAQLRYWTDKGYIHVVNQEEGNRKYTYDTAFKVRAIKAYMDEGFTLVAATKRMQKHREVIHLLKDVMMNRLEGVGTDEDGSQIVSLGLFDPDPQYELVARLRDGKTRFELQKKA</sequence>
<gene>
    <name evidence="2" type="ORF">GB993_12830</name>
</gene>
<name>A0A6N9I6K2_9LACO</name>
<dbReference type="CDD" id="cd01105">
    <property type="entry name" value="HTH_GlnR-like"/>
    <property type="match status" value="1"/>
</dbReference>
<protein>
    <submittedName>
        <fullName evidence="2">MerR family transcriptional regulator</fullName>
    </submittedName>
</protein>
<proteinExistence type="predicted"/>
<reference evidence="2 3" key="1">
    <citation type="journal article" date="2019" name="Appl. Environ. Microbiol.">
        <title>Genetic determinants of hydroxycinnamic acid metabolism in heterofermentative lactobacilli.</title>
        <authorList>
            <person name="Gaur G."/>
            <person name="Oh J.H."/>
            <person name="Filannino P."/>
            <person name="Gobbetti M."/>
            <person name="van Pijkeren J.P."/>
            <person name="Ganzle M.G."/>
        </authorList>
    </citation>
    <scope>NUCLEOTIDE SEQUENCE [LARGE SCALE GENOMIC DNA]</scope>
    <source>
        <strain evidence="2 3">C5</strain>
    </source>
</reference>
<evidence type="ECO:0000313" key="2">
    <source>
        <dbReference type="EMBL" id="MYV18364.1"/>
    </source>
</evidence>
<dbReference type="GO" id="GO:0003677">
    <property type="term" value="F:DNA binding"/>
    <property type="evidence" value="ECO:0007669"/>
    <property type="project" value="InterPro"/>
</dbReference>
<dbReference type="Gene3D" id="1.10.1660.10">
    <property type="match status" value="1"/>
</dbReference>
<dbReference type="AlphaFoldDB" id="A0A6N9I6K2"/>
<dbReference type="EMBL" id="WEZQ01000027">
    <property type="protein sequence ID" value="MYV18364.1"/>
    <property type="molecule type" value="Genomic_DNA"/>
</dbReference>
<dbReference type="PROSITE" id="PS50937">
    <property type="entry name" value="HTH_MERR_2"/>
    <property type="match status" value="1"/>
</dbReference>
<dbReference type="InterPro" id="IPR009061">
    <property type="entry name" value="DNA-bd_dom_put_sf"/>
</dbReference>
<dbReference type="SMART" id="SM00422">
    <property type="entry name" value="HTH_MERR"/>
    <property type="match status" value="1"/>
</dbReference>
<dbReference type="InterPro" id="IPR000551">
    <property type="entry name" value="MerR-type_HTH_dom"/>
</dbReference>
<dbReference type="SUPFAM" id="SSF46955">
    <property type="entry name" value="Putative DNA-binding domain"/>
    <property type="match status" value="1"/>
</dbReference>